<dbReference type="Pfam" id="PF23728">
    <property type="entry name" value="Tubby_C_like"/>
    <property type="match status" value="1"/>
</dbReference>
<dbReference type="OrthoDB" id="2388743at2"/>
<name>A0A2T4PR24_9STAP</name>
<gene>
    <name evidence="2" type="ORF">BU072_11625</name>
</gene>
<evidence type="ECO:0000313" key="3">
    <source>
        <dbReference type="Proteomes" id="UP000241209"/>
    </source>
</evidence>
<reference evidence="2 3" key="1">
    <citation type="journal article" date="2016" name="Front. Microbiol.">
        <title>Comprehensive Phylogenetic Analysis of Bovine Non-aureus Staphylococci Species Based on Whole-Genome Sequencing.</title>
        <authorList>
            <person name="Naushad S."/>
            <person name="Barkema H.W."/>
            <person name="Luby C."/>
            <person name="Condas L.A."/>
            <person name="Nobrega D.B."/>
            <person name="Carson D.A."/>
            <person name="De Buck J."/>
        </authorList>
    </citation>
    <scope>NUCLEOTIDE SEQUENCE [LARGE SCALE GENOMIC DNA]</scope>
    <source>
        <strain evidence="2 3">SNUC 2204</strain>
    </source>
</reference>
<accession>A0A2T4PR24</accession>
<dbReference type="STRING" id="1167632.GCA_000286335_01469"/>
<comment type="caution">
    <text evidence="2">The sequence shown here is derived from an EMBL/GenBank/DDBJ whole genome shotgun (WGS) entry which is preliminary data.</text>
</comment>
<organism evidence="2 3">
    <name type="scientific">Mammaliicoccus vitulinus</name>
    <dbReference type="NCBI Taxonomy" id="71237"/>
    <lineage>
        <taxon>Bacteria</taxon>
        <taxon>Bacillati</taxon>
        <taxon>Bacillota</taxon>
        <taxon>Bacilli</taxon>
        <taxon>Bacillales</taxon>
        <taxon>Staphylococcaceae</taxon>
        <taxon>Mammaliicoccus</taxon>
    </lineage>
</organism>
<evidence type="ECO:0000313" key="2">
    <source>
        <dbReference type="EMBL" id="PTI28415.1"/>
    </source>
</evidence>
<dbReference type="AlphaFoldDB" id="A0A2T4PR24"/>
<evidence type="ECO:0000259" key="1">
    <source>
        <dbReference type="Pfam" id="PF23728"/>
    </source>
</evidence>
<sequence>MALFHFKENFFGASTKPIEIYDEQNNPVYMMSLYYTSSKQETFALLGRKKHNFKIEFDGGSYKVIQERSIEGKLKTPFKTVWEVYKNDTKIGTFETRFGLKPKIVFNGVKNDSLQFESGFISRSVKVTDQQDAVIMETKSERFKIASNHDINVMSDQYHPAMLIMLFQVFFEYQEYQRSKSN</sequence>
<dbReference type="EMBL" id="PZFK01000029">
    <property type="protein sequence ID" value="PTI28415.1"/>
    <property type="molecule type" value="Genomic_DNA"/>
</dbReference>
<feature type="domain" description="Tubby C-terminal" evidence="1">
    <location>
        <begin position="4"/>
        <end position="172"/>
    </location>
</feature>
<dbReference type="Proteomes" id="UP000241209">
    <property type="component" value="Unassembled WGS sequence"/>
</dbReference>
<proteinExistence type="predicted"/>
<dbReference type="RefSeq" id="WP_107557279.1">
    <property type="nucleotide sequence ID" value="NZ_CANQVP010000010.1"/>
</dbReference>
<protein>
    <recommendedName>
        <fullName evidence="1">Tubby C-terminal domain-containing protein</fullName>
    </recommendedName>
</protein>
<dbReference type="InterPro" id="IPR056944">
    <property type="entry name" value="Tubby_C-like"/>
</dbReference>